<dbReference type="CDD" id="cd08205">
    <property type="entry name" value="RuBisCO_IV_RLP"/>
    <property type="match status" value="1"/>
</dbReference>
<dbReference type="PANTHER" id="PTHR42704:SF17">
    <property type="entry name" value="RIBULOSE BISPHOSPHATE CARBOXYLASE LARGE CHAIN"/>
    <property type="match status" value="1"/>
</dbReference>
<gene>
    <name evidence="7" type="ORF">H9Q79_12330</name>
</gene>
<name>A0A7G9GA69_9FIRM</name>
<evidence type="ECO:0000313" key="8">
    <source>
        <dbReference type="Proteomes" id="UP000515860"/>
    </source>
</evidence>
<dbReference type="Gene3D" id="3.30.70.150">
    <property type="entry name" value="RuBisCO large subunit, N-terminal domain"/>
    <property type="match status" value="1"/>
</dbReference>
<dbReference type="SFLD" id="SFLDG00301">
    <property type="entry name" value="RuBisCO-like_proteins"/>
    <property type="match status" value="1"/>
</dbReference>
<evidence type="ECO:0000259" key="6">
    <source>
        <dbReference type="Pfam" id="PF02788"/>
    </source>
</evidence>
<dbReference type="AlphaFoldDB" id="A0A7G9GA69"/>
<dbReference type="Gene3D" id="3.20.20.110">
    <property type="entry name" value="Ribulose bisphosphate carboxylase, large subunit, C-terminal domain"/>
    <property type="match status" value="1"/>
</dbReference>
<dbReference type="InterPro" id="IPR020878">
    <property type="entry name" value="RuBisCo_large_chain_AS"/>
</dbReference>
<keyword evidence="3" id="KW-0460">Magnesium</keyword>
<evidence type="ECO:0000256" key="3">
    <source>
        <dbReference type="ARBA" id="ARBA00022842"/>
    </source>
</evidence>
<evidence type="ECO:0000256" key="4">
    <source>
        <dbReference type="RuleBase" id="RU003834"/>
    </source>
</evidence>
<feature type="domain" description="Ribulose bisphosphate carboxylase large subunit ferrodoxin-like N-terminal" evidence="6">
    <location>
        <begin position="58"/>
        <end position="172"/>
    </location>
</feature>
<dbReference type="GO" id="GO:0015977">
    <property type="term" value="P:carbon fixation"/>
    <property type="evidence" value="ECO:0007669"/>
    <property type="project" value="InterPro"/>
</dbReference>
<dbReference type="PROSITE" id="PS00157">
    <property type="entry name" value="RUBISCO_LARGE"/>
    <property type="match status" value="1"/>
</dbReference>
<dbReference type="KEGG" id="whj:H9Q79_12330"/>
<evidence type="ECO:0000256" key="2">
    <source>
        <dbReference type="ARBA" id="ARBA00022723"/>
    </source>
</evidence>
<dbReference type="InterPro" id="IPR033966">
    <property type="entry name" value="RuBisCO"/>
</dbReference>
<protein>
    <submittedName>
        <fullName evidence="7">Transcriptional regulator</fullName>
    </submittedName>
</protein>
<keyword evidence="2" id="KW-0479">Metal-binding</keyword>
<dbReference type="Pfam" id="PF02788">
    <property type="entry name" value="RuBisCO_large_N"/>
    <property type="match status" value="1"/>
</dbReference>
<dbReference type="SFLD" id="SFLDS00014">
    <property type="entry name" value="RuBisCO"/>
    <property type="match status" value="1"/>
</dbReference>
<reference evidence="7 8" key="1">
    <citation type="submission" date="2020-08" db="EMBL/GenBank/DDBJ databases">
        <authorList>
            <person name="Liu C."/>
            <person name="Sun Q."/>
        </authorList>
    </citation>
    <scope>NUCLEOTIDE SEQUENCE [LARGE SCALE GENOMIC DNA]</scope>
    <source>
        <strain evidence="7 8">NSJ-29</strain>
    </source>
</reference>
<dbReference type="Pfam" id="PF00016">
    <property type="entry name" value="RuBisCO_large"/>
    <property type="match status" value="1"/>
</dbReference>
<sequence>MLLRAAAFLSPRNRKAVQQNEKSPGHLWTEAGELKKEETVTDKNINVYGEEIRNREFITAVYHLELPEGQDIVKKAARLAVGQTVGTWVPIPGITEDIREKYMGKVVRIFDVPSLDLFTQAVEGRRQYLVEIAYPSANIPEDFPMLLTALLGNDASTSAQVKLLDIEFPESFIRKFSGPGYGTEGIRKLMEVKRRPLLLNMIKPCTGLSPEEGAKVFYQVALGGVDFIKDDELLGNVAYSRPWDRVARYRKAAAAAYEKTGKKVVYIVNVTDGAATIEDTVQRVLEEGAEMIMMNYPSVGYSLFRKIASEVPVPVLAHNAGAGMFYEGSSSGMSSPLAAGKLIRMAGADMVMVNTPYGGYPLEHSKYLQILQKLQLPYYGLKSSLPVIGGGVHPGMVKKYVEEAGFDLILAAGGSIIGHPMGPKAGGRAMGAAIAAAVMKIPLREAAKESKELKAALELWGEG</sequence>
<proteinExistence type="inferred from homology"/>
<organism evidence="7 8">
    <name type="scientific">Wansuia hejianensis</name>
    <dbReference type="NCBI Taxonomy" id="2763667"/>
    <lineage>
        <taxon>Bacteria</taxon>
        <taxon>Bacillati</taxon>
        <taxon>Bacillota</taxon>
        <taxon>Clostridia</taxon>
        <taxon>Lachnospirales</taxon>
        <taxon>Lachnospiraceae</taxon>
        <taxon>Wansuia</taxon>
    </lineage>
</organism>
<dbReference type="GO" id="GO:0000287">
    <property type="term" value="F:magnesium ion binding"/>
    <property type="evidence" value="ECO:0007669"/>
    <property type="project" value="InterPro"/>
</dbReference>
<dbReference type="InterPro" id="IPR017443">
    <property type="entry name" value="RuBisCO_lsu_fd_N"/>
</dbReference>
<evidence type="ECO:0000313" key="7">
    <source>
        <dbReference type="EMBL" id="QNM07701.1"/>
    </source>
</evidence>
<dbReference type="GO" id="GO:0016984">
    <property type="term" value="F:ribulose-bisphosphate carboxylase activity"/>
    <property type="evidence" value="ECO:0007669"/>
    <property type="project" value="InterPro"/>
</dbReference>
<accession>A0A7G9GA69</accession>
<comment type="similarity">
    <text evidence="4">Belongs to the RuBisCO large chain family.</text>
</comment>
<dbReference type="InterPro" id="IPR000685">
    <property type="entry name" value="RuBisCO_lsu_C"/>
</dbReference>
<dbReference type="SUPFAM" id="SSF51649">
    <property type="entry name" value="RuBisCo, C-terminal domain"/>
    <property type="match status" value="1"/>
</dbReference>
<dbReference type="InterPro" id="IPR036376">
    <property type="entry name" value="RuBisCO_lsu_C_sf"/>
</dbReference>
<evidence type="ECO:0000256" key="1">
    <source>
        <dbReference type="ARBA" id="ARBA00001946"/>
    </source>
</evidence>
<dbReference type="Proteomes" id="UP000515860">
    <property type="component" value="Chromosome"/>
</dbReference>
<dbReference type="PANTHER" id="PTHR42704">
    <property type="entry name" value="RIBULOSE BISPHOSPHATE CARBOXYLASE"/>
    <property type="match status" value="1"/>
</dbReference>
<feature type="domain" description="Ribulose bisphosphate carboxylase large subunit C-terminal" evidence="5">
    <location>
        <begin position="186"/>
        <end position="460"/>
    </location>
</feature>
<evidence type="ECO:0000259" key="5">
    <source>
        <dbReference type="Pfam" id="PF00016"/>
    </source>
</evidence>
<keyword evidence="8" id="KW-1185">Reference proteome</keyword>
<dbReference type="InterPro" id="IPR036422">
    <property type="entry name" value="RuBisCO_lsu_N_sf"/>
</dbReference>
<comment type="cofactor">
    <cofactor evidence="1">
        <name>Mg(2+)</name>
        <dbReference type="ChEBI" id="CHEBI:18420"/>
    </cofactor>
</comment>
<dbReference type="SUPFAM" id="SSF54966">
    <property type="entry name" value="RuBisCO, large subunit, small (N-terminal) domain"/>
    <property type="match status" value="1"/>
</dbReference>
<dbReference type="EMBL" id="CP060635">
    <property type="protein sequence ID" value="QNM07701.1"/>
    <property type="molecule type" value="Genomic_DNA"/>
</dbReference>